<organism evidence="1 2">
    <name type="scientific">Hibiscus sabdariffa</name>
    <name type="common">roselle</name>
    <dbReference type="NCBI Taxonomy" id="183260"/>
    <lineage>
        <taxon>Eukaryota</taxon>
        <taxon>Viridiplantae</taxon>
        <taxon>Streptophyta</taxon>
        <taxon>Embryophyta</taxon>
        <taxon>Tracheophyta</taxon>
        <taxon>Spermatophyta</taxon>
        <taxon>Magnoliopsida</taxon>
        <taxon>eudicotyledons</taxon>
        <taxon>Gunneridae</taxon>
        <taxon>Pentapetalae</taxon>
        <taxon>rosids</taxon>
        <taxon>malvids</taxon>
        <taxon>Malvales</taxon>
        <taxon>Malvaceae</taxon>
        <taxon>Malvoideae</taxon>
        <taxon>Hibiscus</taxon>
    </lineage>
</organism>
<keyword evidence="2" id="KW-1185">Reference proteome</keyword>
<dbReference type="EMBL" id="JBBPBM010000867">
    <property type="protein sequence ID" value="KAK8490254.1"/>
    <property type="molecule type" value="Genomic_DNA"/>
</dbReference>
<gene>
    <name evidence="1" type="ORF">V6N12_024874</name>
</gene>
<evidence type="ECO:0008006" key="3">
    <source>
        <dbReference type="Google" id="ProtNLM"/>
    </source>
</evidence>
<reference evidence="1 2" key="1">
    <citation type="journal article" date="2024" name="G3 (Bethesda)">
        <title>Genome assembly of Hibiscus sabdariffa L. provides insights into metabolisms of medicinal natural products.</title>
        <authorList>
            <person name="Kim T."/>
        </authorList>
    </citation>
    <scope>NUCLEOTIDE SEQUENCE [LARGE SCALE GENOMIC DNA]</scope>
    <source>
        <strain evidence="1">TK-2024</strain>
        <tissue evidence="1">Old leaves</tissue>
    </source>
</reference>
<evidence type="ECO:0000313" key="2">
    <source>
        <dbReference type="Proteomes" id="UP001472677"/>
    </source>
</evidence>
<sequence>MTSIRLLSKSRTIQVKELTKGTWPYKGEDRVTQILLGKTIEEPNVLVTYYSCPQRLWLFAMTTSKPTRDFRMSFTASKNRSPVQMLGESHDIEGYLGNLESLFRGDTSDTTRKDAYDFDNIFWDDNHEDEQEDEAGKYEHHLPITRILVESIEETRAKGIVDYEHMVRETLPVEITLVPLSKPKGIVARSSIKSSNDILLGMRREISFLPQEYLVQAETGVPTSLVMTPLVKLANDESRRLELSSNFQSNKYAKTTREASQVLGLMSKVVGLLREAYKELNVAFAQAVEKGQQYKSDAAAKNLAKVVEKARGEDVNTITMANLQVVYGNDEVEATQVELEAVSDEAMKRWGHKNLLPFHLESRPLLEEQVTNESVFGPSMADVGGFAMGSARKSTHVATGLSREPCDDPLFP</sequence>
<evidence type="ECO:0000313" key="1">
    <source>
        <dbReference type="EMBL" id="KAK8490254.1"/>
    </source>
</evidence>
<accession>A0ABR2AB12</accession>
<comment type="caution">
    <text evidence="1">The sequence shown here is derived from an EMBL/GenBank/DDBJ whole genome shotgun (WGS) entry which is preliminary data.</text>
</comment>
<dbReference type="Proteomes" id="UP001472677">
    <property type="component" value="Unassembled WGS sequence"/>
</dbReference>
<name>A0ABR2AB12_9ROSI</name>
<protein>
    <recommendedName>
        <fullName evidence="3">Senescence domain-containing protein</fullName>
    </recommendedName>
</protein>
<proteinExistence type="predicted"/>